<dbReference type="NCBIfam" id="NF001138">
    <property type="entry name" value="PRK00143.1"/>
    <property type="match status" value="1"/>
</dbReference>
<evidence type="ECO:0000313" key="14">
    <source>
        <dbReference type="Proteomes" id="UP001642540"/>
    </source>
</evidence>
<evidence type="ECO:0000313" key="13">
    <source>
        <dbReference type="EMBL" id="CAL8071762.1"/>
    </source>
</evidence>
<protein>
    <recommendedName>
        <fullName evidence="3">tRNA-5-taurinomethyluridine 2-sulfurtransferase</fullName>
        <ecNumber evidence="3">2.8.1.14</ecNumber>
    </recommendedName>
</protein>
<sequence>MALLNGIKRVVCGISGGVDSAVAASILKQKGFNVVGAFMRNWDDQDEEGSCQIIQENDYQDAKAVCDHLRIPFVEVSFVKEYWNEVFSRLIEDYEKGFTPNPDILCNRFIKFGSFYNYSMKELGADAIATGHYAQNTFGNFLEHYSSSNLAHLKRAIDVRKDQTLFLSDICQEPLRKTMFPLGSLCKQSVRQLALELGMDKISRKRDSVGICFIGNRTFPHFISKYVEDRPGYFVDIDTGKILGEHNGVHQWTIGQRCRIPGSKHAYYVCQRNAKTQTILAALGQDHSSLYSRNILISAPHWISHVPEFSSDKPFSCMFKFQHTKWTIPCWLYGNRGDTTSTISLSISTRAITPGQHAVFYKGDLCLGSAKILGSDTLVNNYEVHAFNKDDATNRLDTVAINNS</sequence>
<dbReference type="EC" id="2.8.1.14" evidence="3"/>
<keyword evidence="14" id="KW-1185">Reference proteome</keyword>
<dbReference type="SUPFAM" id="SSF52402">
    <property type="entry name" value="Adenine nucleotide alpha hydrolases-like"/>
    <property type="match status" value="1"/>
</dbReference>
<dbReference type="PANTHER" id="PTHR11933">
    <property type="entry name" value="TRNA 5-METHYLAMINOMETHYL-2-THIOURIDYLATE -METHYLTRANSFERASE"/>
    <property type="match status" value="1"/>
</dbReference>
<comment type="function">
    <text evidence="1">Catalyzes the 2-thiolation of uridine at the wobble position (U34) of mitochondrial tRNA(Lys), tRNA(Glu) and tRNA(Gln). Required for the formation of 5-taurinomethyl-2-thiouridine (tm5s2U) of mitochondrial tRNA(Lys), tRNA(Glu), and tRNA(Gln) at the wobble position. ATP is required to activate the C2 atom of the wobble base.</text>
</comment>
<evidence type="ECO:0000256" key="7">
    <source>
        <dbReference type="ARBA" id="ARBA00022741"/>
    </source>
</evidence>
<dbReference type="Pfam" id="PF03054">
    <property type="entry name" value="tRNA_Me_trans"/>
    <property type="match status" value="1"/>
</dbReference>
<dbReference type="Gene3D" id="2.30.30.280">
    <property type="entry name" value="Adenine nucleotide alpha hydrolases-like domains"/>
    <property type="match status" value="1"/>
</dbReference>
<evidence type="ECO:0000256" key="4">
    <source>
        <dbReference type="ARBA" id="ARBA00022555"/>
    </source>
</evidence>
<comment type="caution">
    <text evidence="13">The sequence shown here is derived from an EMBL/GenBank/DDBJ whole genome shotgun (WGS) entry which is preliminary data.</text>
</comment>
<dbReference type="Gene3D" id="2.40.30.10">
    <property type="entry name" value="Translation factors"/>
    <property type="match status" value="1"/>
</dbReference>
<name>A0ABP1PQ09_9HEXA</name>
<feature type="domain" description="Rhodanese" evidence="12">
    <location>
        <begin position="10"/>
        <end position="47"/>
    </location>
</feature>
<gene>
    <name evidence="13" type="ORF">ODALV1_LOCUS1867</name>
</gene>
<comment type="similarity">
    <text evidence="2">Belongs to the MnmA/TRMU family.</text>
</comment>
<dbReference type="Pfam" id="PF20259">
    <property type="entry name" value="tRNA_Me_trans_M"/>
    <property type="match status" value="1"/>
</dbReference>
<evidence type="ECO:0000256" key="11">
    <source>
        <dbReference type="ARBA" id="ARBA00049564"/>
    </source>
</evidence>
<keyword evidence="7" id="KW-0547">Nucleotide-binding</keyword>
<reference evidence="13 14" key="1">
    <citation type="submission" date="2024-08" db="EMBL/GenBank/DDBJ databases">
        <authorList>
            <person name="Cucini C."/>
            <person name="Frati F."/>
        </authorList>
    </citation>
    <scope>NUCLEOTIDE SEQUENCE [LARGE SCALE GENOMIC DNA]</scope>
</reference>
<dbReference type="PANTHER" id="PTHR11933:SF5">
    <property type="entry name" value="MITOCHONDRIAL TRNA-SPECIFIC 2-THIOURIDYLASE 1"/>
    <property type="match status" value="1"/>
</dbReference>
<dbReference type="Gene3D" id="3.40.50.620">
    <property type="entry name" value="HUPs"/>
    <property type="match status" value="1"/>
</dbReference>
<dbReference type="InterPro" id="IPR023382">
    <property type="entry name" value="MnmA-like_central_sf"/>
</dbReference>
<evidence type="ECO:0000256" key="2">
    <source>
        <dbReference type="ARBA" id="ARBA00006191"/>
    </source>
</evidence>
<dbReference type="InterPro" id="IPR004506">
    <property type="entry name" value="MnmA-like"/>
</dbReference>
<organism evidence="13 14">
    <name type="scientific">Orchesella dallaii</name>
    <dbReference type="NCBI Taxonomy" id="48710"/>
    <lineage>
        <taxon>Eukaryota</taxon>
        <taxon>Metazoa</taxon>
        <taxon>Ecdysozoa</taxon>
        <taxon>Arthropoda</taxon>
        <taxon>Hexapoda</taxon>
        <taxon>Collembola</taxon>
        <taxon>Entomobryomorpha</taxon>
        <taxon>Entomobryoidea</taxon>
        <taxon>Orchesellidae</taxon>
        <taxon>Orchesellinae</taxon>
        <taxon>Orchesella</taxon>
    </lineage>
</organism>
<keyword evidence="4" id="KW-0820">tRNA-binding</keyword>
<evidence type="ECO:0000256" key="1">
    <source>
        <dbReference type="ARBA" id="ARBA00003986"/>
    </source>
</evidence>
<dbReference type="PROSITE" id="PS50206">
    <property type="entry name" value="RHODANESE_3"/>
    <property type="match status" value="1"/>
</dbReference>
<evidence type="ECO:0000259" key="12">
    <source>
        <dbReference type="PROSITE" id="PS50206"/>
    </source>
</evidence>
<dbReference type="Pfam" id="PF20258">
    <property type="entry name" value="tRNA_Me_trans_C"/>
    <property type="match status" value="1"/>
</dbReference>
<dbReference type="Proteomes" id="UP001642540">
    <property type="component" value="Unassembled WGS sequence"/>
</dbReference>
<dbReference type="InterPro" id="IPR046884">
    <property type="entry name" value="MnmA-like_central"/>
</dbReference>
<dbReference type="InterPro" id="IPR046885">
    <property type="entry name" value="MnmA-like_C"/>
</dbReference>
<keyword evidence="8" id="KW-0067">ATP-binding</keyword>
<keyword evidence="10" id="KW-1015">Disulfide bond</keyword>
<evidence type="ECO:0000256" key="6">
    <source>
        <dbReference type="ARBA" id="ARBA00022694"/>
    </source>
</evidence>
<keyword evidence="9" id="KW-0694">RNA-binding</keyword>
<dbReference type="CDD" id="cd01998">
    <property type="entry name" value="MnmA_TRMU-like"/>
    <property type="match status" value="1"/>
</dbReference>
<evidence type="ECO:0000256" key="5">
    <source>
        <dbReference type="ARBA" id="ARBA00022679"/>
    </source>
</evidence>
<keyword evidence="6" id="KW-0819">tRNA processing</keyword>
<evidence type="ECO:0000256" key="3">
    <source>
        <dbReference type="ARBA" id="ARBA00011953"/>
    </source>
</evidence>
<comment type="catalytic activity">
    <reaction evidence="11">
        <text>5-taurinomethyluridine(34) in tRNA + S-sulfanyl-L-cysteinyl-[protein] + AH2 + ATP = 5-taurinomethyl-2-thiouridine(34) in tRNA + L-cysteinyl-[protein] + A + AMP + diphosphate + H(+)</text>
        <dbReference type="Rhea" id="RHEA:47040"/>
        <dbReference type="Rhea" id="RHEA-COMP:10131"/>
        <dbReference type="Rhea" id="RHEA-COMP:11726"/>
        <dbReference type="Rhea" id="RHEA-COMP:11732"/>
        <dbReference type="Rhea" id="RHEA-COMP:11733"/>
        <dbReference type="ChEBI" id="CHEBI:13193"/>
        <dbReference type="ChEBI" id="CHEBI:15378"/>
        <dbReference type="ChEBI" id="CHEBI:17499"/>
        <dbReference type="ChEBI" id="CHEBI:29950"/>
        <dbReference type="ChEBI" id="CHEBI:30616"/>
        <dbReference type="ChEBI" id="CHEBI:33019"/>
        <dbReference type="ChEBI" id="CHEBI:61963"/>
        <dbReference type="ChEBI" id="CHEBI:87171"/>
        <dbReference type="ChEBI" id="CHEBI:87172"/>
        <dbReference type="ChEBI" id="CHEBI:456215"/>
        <dbReference type="EC" id="2.8.1.14"/>
    </reaction>
</comment>
<dbReference type="EMBL" id="CAXLJM020000006">
    <property type="protein sequence ID" value="CAL8071762.1"/>
    <property type="molecule type" value="Genomic_DNA"/>
</dbReference>
<proteinExistence type="inferred from homology"/>
<evidence type="ECO:0000256" key="8">
    <source>
        <dbReference type="ARBA" id="ARBA00022840"/>
    </source>
</evidence>
<evidence type="ECO:0000256" key="9">
    <source>
        <dbReference type="ARBA" id="ARBA00022884"/>
    </source>
</evidence>
<accession>A0ABP1PQ09</accession>
<keyword evidence="5" id="KW-0808">Transferase</keyword>
<dbReference type="InterPro" id="IPR014729">
    <property type="entry name" value="Rossmann-like_a/b/a_fold"/>
</dbReference>
<dbReference type="HAMAP" id="MF_00144">
    <property type="entry name" value="tRNA_thiouridyl_MnmA"/>
    <property type="match status" value="1"/>
</dbReference>
<dbReference type="NCBIfam" id="TIGR00420">
    <property type="entry name" value="trmU"/>
    <property type="match status" value="1"/>
</dbReference>
<evidence type="ECO:0000256" key="10">
    <source>
        <dbReference type="ARBA" id="ARBA00023157"/>
    </source>
</evidence>
<dbReference type="InterPro" id="IPR001763">
    <property type="entry name" value="Rhodanese-like_dom"/>
</dbReference>